<evidence type="ECO:0000313" key="11">
    <source>
        <dbReference type="Proteomes" id="UP000314294"/>
    </source>
</evidence>
<evidence type="ECO:0000256" key="3">
    <source>
        <dbReference type="ARBA" id="ARBA00009316"/>
    </source>
</evidence>
<comment type="similarity">
    <text evidence="3">Belongs to the ODF2 family.</text>
</comment>
<dbReference type="Proteomes" id="UP000314294">
    <property type="component" value="Unassembled WGS sequence"/>
</dbReference>
<sequence length="191" mass="21572">MEIGDLRASFASSTEKAAQEKESLKKATRAQKQRAERFEAAIEKVYDQLKEKDAQLTRARLERDSRRQQKEREAEEKDKLVVHIELLKSQVAEAAARLQKETDELNAANDIVMQRVERLVDDKAELDADNATLKATVAQLEQRLADSESALTDVTVVSDERKHQAEQSRQQVGSGVIVSRVLRSLTFLSLI</sequence>
<proteinExistence type="inferred from homology"/>
<dbReference type="PANTHER" id="PTHR23162:SF7">
    <property type="entry name" value="PROTEIN BCAP"/>
    <property type="match status" value="1"/>
</dbReference>
<dbReference type="PANTHER" id="PTHR23162">
    <property type="entry name" value="OUTER DENSE FIBER OF SPERM TAILS 2"/>
    <property type="match status" value="1"/>
</dbReference>
<accession>A0A4Z2E5Y5</accession>
<comment type="subcellular location">
    <subcellularLocation>
        <location evidence="2">Cell projection</location>
        <location evidence="2">Cilium</location>
    </subcellularLocation>
    <subcellularLocation>
        <location evidence="1">Cytoplasm</location>
        <location evidence="1">Cytoskeleton</location>
        <location evidence="1">Microtubule organizing center</location>
        <location evidence="1">Centrosome</location>
        <location evidence="1">Centriole</location>
    </subcellularLocation>
</comment>
<evidence type="ECO:0000256" key="1">
    <source>
        <dbReference type="ARBA" id="ARBA00004114"/>
    </source>
</evidence>
<dbReference type="GO" id="GO:0005814">
    <property type="term" value="C:centriole"/>
    <property type="evidence" value="ECO:0007669"/>
    <property type="project" value="UniProtKB-SubCell"/>
</dbReference>
<protein>
    <submittedName>
        <fullName evidence="10">Outer dense fiber protein 2-like</fullName>
    </submittedName>
</protein>
<dbReference type="GO" id="GO:0005813">
    <property type="term" value="C:centrosome"/>
    <property type="evidence" value="ECO:0007669"/>
    <property type="project" value="TreeGrafter"/>
</dbReference>
<comment type="caution">
    <text evidence="10">The sequence shown here is derived from an EMBL/GenBank/DDBJ whole genome shotgun (WGS) entry which is preliminary data.</text>
</comment>
<dbReference type="GO" id="GO:1902018">
    <property type="term" value="P:negative regulation of cilium assembly"/>
    <property type="evidence" value="ECO:0007669"/>
    <property type="project" value="TreeGrafter"/>
</dbReference>
<keyword evidence="6" id="KW-0206">Cytoskeleton</keyword>
<reference evidence="10 11" key="1">
    <citation type="submission" date="2019-03" db="EMBL/GenBank/DDBJ databases">
        <title>First draft genome of Liparis tanakae, snailfish: a comprehensive survey of snailfish specific genes.</title>
        <authorList>
            <person name="Kim W."/>
            <person name="Song I."/>
            <person name="Jeong J.-H."/>
            <person name="Kim D."/>
            <person name="Kim S."/>
            <person name="Ryu S."/>
            <person name="Song J.Y."/>
            <person name="Lee S.K."/>
        </authorList>
    </citation>
    <scope>NUCLEOTIDE SEQUENCE [LARGE SCALE GENOMIC DNA]</scope>
    <source>
        <tissue evidence="10">Muscle</tissue>
    </source>
</reference>
<keyword evidence="7" id="KW-0966">Cell projection</keyword>
<evidence type="ECO:0000256" key="5">
    <source>
        <dbReference type="ARBA" id="ARBA00023054"/>
    </source>
</evidence>
<evidence type="ECO:0000256" key="8">
    <source>
        <dbReference type="SAM" id="Coils"/>
    </source>
</evidence>
<dbReference type="OrthoDB" id="9948429at2759"/>
<evidence type="ECO:0000313" key="10">
    <source>
        <dbReference type="EMBL" id="TNN24147.1"/>
    </source>
</evidence>
<dbReference type="EMBL" id="SRLO01016278">
    <property type="protein sequence ID" value="TNN24147.1"/>
    <property type="molecule type" value="Genomic_DNA"/>
</dbReference>
<gene>
    <name evidence="10" type="primary">odf2l</name>
    <name evidence="10" type="ORF">EYF80_065730</name>
</gene>
<dbReference type="GO" id="GO:0036064">
    <property type="term" value="C:ciliary basal body"/>
    <property type="evidence" value="ECO:0007669"/>
    <property type="project" value="TreeGrafter"/>
</dbReference>
<keyword evidence="5 8" id="KW-0175">Coiled coil</keyword>
<evidence type="ECO:0000256" key="6">
    <source>
        <dbReference type="ARBA" id="ARBA00023212"/>
    </source>
</evidence>
<feature type="coiled-coil region" evidence="8">
    <location>
        <begin position="35"/>
        <end position="150"/>
    </location>
</feature>
<organism evidence="10 11">
    <name type="scientific">Liparis tanakae</name>
    <name type="common">Tanaka's snailfish</name>
    <dbReference type="NCBI Taxonomy" id="230148"/>
    <lineage>
        <taxon>Eukaryota</taxon>
        <taxon>Metazoa</taxon>
        <taxon>Chordata</taxon>
        <taxon>Craniata</taxon>
        <taxon>Vertebrata</taxon>
        <taxon>Euteleostomi</taxon>
        <taxon>Actinopterygii</taxon>
        <taxon>Neopterygii</taxon>
        <taxon>Teleostei</taxon>
        <taxon>Neoteleostei</taxon>
        <taxon>Acanthomorphata</taxon>
        <taxon>Eupercaria</taxon>
        <taxon>Perciformes</taxon>
        <taxon>Cottioidei</taxon>
        <taxon>Cottales</taxon>
        <taxon>Liparidae</taxon>
        <taxon>Liparis</taxon>
    </lineage>
</organism>
<feature type="region of interest" description="Disordered" evidence="9">
    <location>
        <begin position="1"/>
        <end position="32"/>
    </location>
</feature>
<evidence type="ECO:0000256" key="2">
    <source>
        <dbReference type="ARBA" id="ARBA00004138"/>
    </source>
</evidence>
<evidence type="ECO:0000256" key="9">
    <source>
        <dbReference type="SAM" id="MobiDB-lite"/>
    </source>
</evidence>
<name>A0A4Z2E5Y5_9TELE</name>
<keyword evidence="4" id="KW-0963">Cytoplasm</keyword>
<evidence type="ECO:0000256" key="7">
    <source>
        <dbReference type="ARBA" id="ARBA00023273"/>
    </source>
</evidence>
<dbReference type="InterPro" id="IPR026099">
    <property type="entry name" value="Odf2-rel"/>
</dbReference>
<evidence type="ECO:0000256" key="4">
    <source>
        <dbReference type="ARBA" id="ARBA00022490"/>
    </source>
</evidence>
<keyword evidence="11" id="KW-1185">Reference proteome</keyword>
<dbReference type="AlphaFoldDB" id="A0A4Z2E5Y5"/>